<dbReference type="PANTHER" id="PTHR45615:SF40">
    <property type="entry name" value="MYOSIN HEAVY CHAIN, NON-MUSCLE"/>
    <property type="match status" value="1"/>
</dbReference>
<feature type="region of interest" description="Disordered" evidence="2">
    <location>
        <begin position="1"/>
        <end position="38"/>
    </location>
</feature>
<evidence type="ECO:0000259" key="4">
    <source>
        <dbReference type="PROSITE" id="PS50164"/>
    </source>
</evidence>
<gene>
    <name evidence="5" type="ORF">SCF082_LOCUS21091</name>
</gene>
<evidence type="ECO:0000256" key="3">
    <source>
        <dbReference type="SAM" id="Phobius"/>
    </source>
</evidence>
<dbReference type="Gene3D" id="3.40.1440.10">
    <property type="entry name" value="GIY-YIG endonuclease"/>
    <property type="match status" value="1"/>
</dbReference>
<evidence type="ECO:0000313" key="6">
    <source>
        <dbReference type="Proteomes" id="UP001642464"/>
    </source>
</evidence>
<dbReference type="EMBL" id="CAXAMM010014914">
    <property type="protein sequence ID" value="CAK9034968.1"/>
    <property type="molecule type" value="Genomic_DNA"/>
</dbReference>
<feature type="region of interest" description="Disordered" evidence="2">
    <location>
        <begin position="672"/>
        <end position="707"/>
    </location>
</feature>
<evidence type="ECO:0000256" key="1">
    <source>
        <dbReference type="SAM" id="Coils"/>
    </source>
</evidence>
<feature type="coiled-coil region" evidence="1">
    <location>
        <begin position="187"/>
        <end position="364"/>
    </location>
</feature>
<evidence type="ECO:0000313" key="5">
    <source>
        <dbReference type="EMBL" id="CAK9034968.1"/>
    </source>
</evidence>
<evidence type="ECO:0000256" key="2">
    <source>
        <dbReference type="SAM" id="MobiDB-lite"/>
    </source>
</evidence>
<feature type="compositionally biased region" description="Basic residues" evidence="2">
    <location>
        <begin position="19"/>
        <end position="34"/>
    </location>
</feature>
<feature type="transmembrane region" description="Helical" evidence="3">
    <location>
        <begin position="103"/>
        <end position="123"/>
    </location>
</feature>
<feature type="compositionally biased region" description="Basic residues" evidence="2">
    <location>
        <begin position="1"/>
        <end position="12"/>
    </location>
</feature>
<reference evidence="5 6" key="1">
    <citation type="submission" date="2024-02" db="EMBL/GenBank/DDBJ databases">
        <authorList>
            <person name="Chen Y."/>
            <person name="Shah S."/>
            <person name="Dougan E. K."/>
            <person name="Thang M."/>
            <person name="Chan C."/>
        </authorList>
    </citation>
    <scope>NUCLEOTIDE SEQUENCE [LARGE SCALE GENOMIC DNA]</scope>
</reference>
<feature type="region of interest" description="Disordered" evidence="2">
    <location>
        <begin position="481"/>
        <end position="512"/>
    </location>
</feature>
<dbReference type="InterPro" id="IPR035901">
    <property type="entry name" value="GIY-YIG_endonuc_sf"/>
</dbReference>
<feature type="transmembrane region" description="Helical" evidence="3">
    <location>
        <begin position="158"/>
        <end position="181"/>
    </location>
</feature>
<keyword evidence="6" id="KW-1185">Reference proteome</keyword>
<dbReference type="Pfam" id="PF01541">
    <property type="entry name" value="GIY-YIG"/>
    <property type="match status" value="1"/>
</dbReference>
<dbReference type="PROSITE" id="PS50164">
    <property type="entry name" value="GIY_YIG"/>
    <property type="match status" value="1"/>
</dbReference>
<dbReference type="Gene3D" id="1.10.287.1490">
    <property type="match status" value="1"/>
</dbReference>
<keyword evidence="3" id="KW-1133">Transmembrane helix</keyword>
<name>A0ABP0L8N9_9DINO</name>
<accession>A0ABP0L8N9</accession>
<sequence length="707" mass="79529">MPKKTPPRKIPAKKVNLPSRKKAPVKGKKKKTKAQQKTECVQKVMRFTMEQRKRGTLRTRAGYKPASRDQALAIGYERANATCGKTPRRKGPKPRSDLTRLRVTWFFLGVGAVVVAALLIWAATKEDPAKKDTGSEPVTPSPPPPPGGGDTGEESGGIPAWLVGGIVGGLVLLAVGAYFFVKRGSEIERFKRENRELHQAVVEAQDSLSESRDAFQRENRAVGRLRIRANEATAKSEELGQRIAALEEKNERLNGIRDTRNELQETVDKLTDDNAKLDMLLKEEKETLRLQLVVEEQLGIYVTEQEAEIERLQQANANQSQAVTQASGTKRELEKKIAKMQAENEKVREQLSEMETQMQDREKEVQARFSQAEQIVGDARREKQRDWRERQGFKDELNATNLQIKDLTRRVEARDRQIEGLRQALQREQKGAEDVQRAKDELNDMKGQFKDAVEEGTRQLATFKEKVQNLSVKLSSTKKELGEAKRQLRNMEAERNELQGKLGRARTRKQKADETARALQERLRAKEVEINRLGRETRNLRIDLKEAQQQAYDKDFPEGGRGGLDMWTVYLLQCQRTTRTYIGATNNFERRIRQHNGEIKGGARYTTAQNLGVPGHWAAKVLVQVPDKSTALSVEYRAKRRGRTVISGVRPRRERLLELAAETESAEVLLDALAAPPPRSPTEPRGSPDSRPTATAPCSSPGGAAAA</sequence>
<dbReference type="SUPFAM" id="SSF57997">
    <property type="entry name" value="Tropomyosin"/>
    <property type="match status" value="1"/>
</dbReference>
<dbReference type="InterPro" id="IPR000305">
    <property type="entry name" value="GIY-YIG_endonuc"/>
</dbReference>
<feature type="domain" description="GIY-YIG" evidence="4">
    <location>
        <begin position="565"/>
        <end position="655"/>
    </location>
</feature>
<feature type="region of interest" description="Disordered" evidence="2">
    <location>
        <begin position="128"/>
        <end position="155"/>
    </location>
</feature>
<dbReference type="Proteomes" id="UP001642464">
    <property type="component" value="Unassembled WGS sequence"/>
</dbReference>
<proteinExistence type="predicted"/>
<feature type="compositionally biased region" description="Basic and acidic residues" evidence="2">
    <location>
        <begin position="481"/>
        <end position="498"/>
    </location>
</feature>
<comment type="caution">
    <text evidence="5">The sequence shown here is derived from an EMBL/GenBank/DDBJ whole genome shotgun (WGS) entry which is preliminary data.</text>
</comment>
<feature type="compositionally biased region" description="Low complexity" evidence="2">
    <location>
        <begin position="694"/>
        <end position="707"/>
    </location>
</feature>
<protein>
    <submittedName>
        <fullName evidence="5">Myosin-J heavy chain (Myosin-5b)</fullName>
    </submittedName>
</protein>
<organism evidence="5 6">
    <name type="scientific">Durusdinium trenchii</name>
    <dbReference type="NCBI Taxonomy" id="1381693"/>
    <lineage>
        <taxon>Eukaryota</taxon>
        <taxon>Sar</taxon>
        <taxon>Alveolata</taxon>
        <taxon>Dinophyceae</taxon>
        <taxon>Suessiales</taxon>
        <taxon>Symbiodiniaceae</taxon>
        <taxon>Durusdinium</taxon>
    </lineage>
</organism>
<dbReference type="SUPFAM" id="SSF82771">
    <property type="entry name" value="GIY-YIG endonuclease"/>
    <property type="match status" value="1"/>
</dbReference>
<keyword evidence="3" id="KW-0812">Transmembrane</keyword>
<keyword evidence="3" id="KW-0472">Membrane</keyword>
<keyword evidence="1" id="KW-0175">Coiled coil</keyword>
<dbReference type="PANTHER" id="PTHR45615">
    <property type="entry name" value="MYOSIN HEAVY CHAIN, NON-MUSCLE"/>
    <property type="match status" value="1"/>
</dbReference>